<dbReference type="Gene3D" id="3.40.50.10190">
    <property type="entry name" value="BRCT domain"/>
    <property type="match status" value="1"/>
</dbReference>
<dbReference type="EMBL" id="CP113125">
    <property type="protein sequence ID" value="WAD03263.1"/>
    <property type="molecule type" value="Genomic_DNA"/>
</dbReference>
<gene>
    <name evidence="2" type="ORF">ORR04_14085</name>
</gene>
<accession>A0AB38X9F2</accession>
<evidence type="ECO:0000313" key="2">
    <source>
        <dbReference type="EMBL" id="WAD03263.1"/>
    </source>
</evidence>
<dbReference type="SUPFAM" id="SSF52113">
    <property type="entry name" value="BRCT domain"/>
    <property type="match status" value="1"/>
</dbReference>
<name>A0AB38X9F2_LEVBR</name>
<evidence type="ECO:0000313" key="3">
    <source>
        <dbReference type="Proteomes" id="UP001164768"/>
    </source>
</evidence>
<feature type="domain" description="BRCT" evidence="1">
    <location>
        <begin position="6"/>
        <end position="53"/>
    </location>
</feature>
<evidence type="ECO:0000259" key="1">
    <source>
        <dbReference type="Pfam" id="PF00533"/>
    </source>
</evidence>
<dbReference type="CDD" id="cd17748">
    <property type="entry name" value="BRCT_DNA_ligase_like"/>
    <property type="match status" value="1"/>
</dbReference>
<dbReference type="RefSeq" id="WP_267668916.1">
    <property type="nucleotide sequence ID" value="NZ_CP113125.1"/>
</dbReference>
<dbReference type="InterPro" id="IPR036420">
    <property type="entry name" value="BRCT_dom_sf"/>
</dbReference>
<dbReference type="Pfam" id="PF00533">
    <property type="entry name" value="BRCT"/>
    <property type="match status" value="1"/>
</dbReference>
<reference evidence="2" key="1">
    <citation type="submission" date="2022-11" db="EMBL/GenBank/DDBJ databases">
        <title>Whole genome sequence of Levilactobacillus brevis SMB091.</title>
        <authorList>
            <person name="Kim J.-M."/>
            <person name="Kim O.-C."/>
            <person name="Choi Y.H."/>
            <person name="Han N.S."/>
            <person name="Hurh B."/>
        </authorList>
    </citation>
    <scope>NUCLEOTIDE SEQUENCE</scope>
    <source>
        <strain evidence="2">SMB091</strain>
        <plasmid evidence="2">pBRV295</plasmid>
    </source>
</reference>
<sequence length="95" mass="10620">MDLGQLLRDCEIAFTGRLTTMTRDQAFSLAKVFGAKPQNWVTKQTDYLVVGLIETALGEEPITKKLLTGTPTISERDFLDWCQARLAQWSRSLGG</sequence>
<keyword evidence="2" id="KW-0614">Plasmid</keyword>
<dbReference type="InterPro" id="IPR001357">
    <property type="entry name" value="BRCT_dom"/>
</dbReference>
<geneLocation type="plasmid" evidence="2 3">
    <name>pBRV295</name>
</geneLocation>
<dbReference type="Proteomes" id="UP001164768">
    <property type="component" value="Plasmid pBRV295"/>
</dbReference>
<organism evidence="2 3">
    <name type="scientific">Levilactobacillus brevis</name>
    <name type="common">Lactobacillus brevis</name>
    <dbReference type="NCBI Taxonomy" id="1580"/>
    <lineage>
        <taxon>Bacteria</taxon>
        <taxon>Bacillati</taxon>
        <taxon>Bacillota</taxon>
        <taxon>Bacilli</taxon>
        <taxon>Lactobacillales</taxon>
        <taxon>Lactobacillaceae</taxon>
        <taxon>Levilactobacillus</taxon>
    </lineage>
</organism>
<proteinExistence type="predicted"/>
<protein>
    <submittedName>
        <fullName evidence="2">BRCT domain-containing protein</fullName>
    </submittedName>
</protein>
<dbReference type="AlphaFoldDB" id="A0AB38X9F2"/>